<comment type="caution">
    <text evidence="14">The sequence shown here is derived from an EMBL/GenBank/DDBJ whole genome shotgun (WGS) entry which is preliminary data.</text>
</comment>
<evidence type="ECO:0000313" key="14">
    <source>
        <dbReference type="EMBL" id="OGW96395.1"/>
    </source>
</evidence>
<dbReference type="EC" id="2.4.1.117" evidence="4"/>
<keyword evidence="10" id="KW-1133">Transmembrane helix</keyword>
<dbReference type="GO" id="GO:0006487">
    <property type="term" value="P:protein N-linked glycosylation"/>
    <property type="evidence" value="ECO:0007669"/>
    <property type="project" value="TreeGrafter"/>
</dbReference>
<comment type="similarity">
    <text evidence="3">Belongs to the glycosyltransferase 2 family.</text>
</comment>
<comment type="catalytic activity">
    <reaction evidence="12">
        <text>a di-trans,poly-cis-dolichyl phosphate + UDP-alpha-D-glucose = a di-trans,poly-cis-dolichyl beta-D-glucosyl phosphate + UDP</text>
        <dbReference type="Rhea" id="RHEA:15401"/>
        <dbReference type="Rhea" id="RHEA-COMP:19498"/>
        <dbReference type="Rhea" id="RHEA-COMP:19502"/>
        <dbReference type="ChEBI" id="CHEBI:57525"/>
        <dbReference type="ChEBI" id="CHEBI:57683"/>
        <dbReference type="ChEBI" id="CHEBI:58223"/>
        <dbReference type="ChEBI" id="CHEBI:58885"/>
        <dbReference type="EC" id="2.4.1.117"/>
    </reaction>
    <physiologicalReaction direction="left-to-right" evidence="12">
        <dbReference type="Rhea" id="RHEA:15402"/>
    </physiologicalReaction>
</comment>
<comment type="subcellular location">
    <subcellularLocation>
        <location evidence="1">Endoplasmic reticulum membrane</location>
        <topology evidence="1">Single-pass membrane protein</topology>
    </subcellularLocation>
</comment>
<keyword evidence="5" id="KW-0328">Glycosyltransferase</keyword>
<dbReference type="InterPro" id="IPR035518">
    <property type="entry name" value="DPG_synthase"/>
</dbReference>
<comment type="pathway">
    <text evidence="2">Protein modification; protein glycosylation.</text>
</comment>
<evidence type="ECO:0000256" key="6">
    <source>
        <dbReference type="ARBA" id="ARBA00022679"/>
    </source>
</evidence>
<dbReference type="PANTHER" id="PTHR10859">
    <property type="entry name" value="GLYCOSYL TRANSFERASE"/>
    <property type="match status" value="1"/>
</dbReference>
<dbReference type="InterPro" id="IPR029044">
    <property type="entry name" value="Nucleotide-diphossugar_trans"/>
</dbReference>
<dbReference type="EMBL" id="MHFR01000051">
    <property type="protein sequence ID" value="OGW96395.1"/>
    <property type="molecule type" value="Genomic_DNA"/>
</dbReference>
<evidence type="ECO:0000256" key="4">
    <source>
        <dbReference type="ARBA" id="ARBA00012583"/>
    </source>
</evidence>
<keyword evidence="8" id="KW-0256">Endoplasmic reticulum</keyword>
<evidence type="ECO:0000256" key="9">
    <source>
        <dbReference type="ARBA" id="ARBA00022968"/>
    </source>
</evidence>
<evidence type="ECO:0000256" key="1">
    <source>
        <dbReference type="ARBA" id="ARBA00004389"/>
    </source>
</evidence>
<evidence type="ECO:0000256" key="11">
    <source>
        <dbReference type="ARBA" id="ARBA00023136"/>
    </source>
</evidence>
<name>A0A1G1KU70_9BACT</name>
<evidence type="ECO:0000256" key="8">
    <source>
        <dbReference type="ARBA" id="ARBA00022824"/>
    </source>
</evidence>
<keyword evidence="11" id="KW-0472">Membrane</keyword>
<proteinExistence type="inferred from homology"/>
<dbReference type="SUPFAM" id="SSF53448">
    <property type="entry name" value="Nucleotide-diphospho-sugar transferases"/>
    <property type="match status" value="1"/>
</dbReference>
<sequence length="238" mass="27020">MKLSIVIPCYNEEQRIGKSLETIHSFVRNINIEHEIIVVDDGSSDRTCEVVLNCCGGENETHRLLRNEKNRGKGYSVRRGVLEATGDYILFSDADLSTPIEEALRLIAKLEDGFDVAIGSRALPNSKVEIRQNFFRELMGKIFNKIARLLTFKGIKDSQCGFKCFKREAAKKIFSLQKLDGFSFDVEVIYLAQKIGFKVAEIPVIWRNSTASKVNVVADPIKMFFDLIKIRVMHINDV</sequence>
<accession>A0A1G1KU70</accession>
<keyword evidence="6" id="KW-0808">Transferase</keyword>
<dbReference type="AlphaFoldDB" id="A0A1G1KU70"/>
<evidence type="ECO:0000259" key="13">
    <source>
        <dbReference type="Pfam" id="PF00535"/>
    </source>
</evidence>
<evidence type="ECO:0000256" key="2">
    <source>
        <dbReference type="ARBA" id="ARBA00004922"/>
    </source>
</evidence>
<feature type="domain" description="Glycosyltransferase 2-like" evidence="13">
    <location>
        <begin position="4"/>
        <end position="174"/>
    </location>
</feature>
<dbReference type="GO" id="GO:0004581">
    <property type="term" value="F:dolichyl-phosphate beta-glucosyltransferase activity"/>
    <property type="evidence" value="ECO:0007669"/>
    <property type="project" value="UniProtKB-EC"/>
</dbReference>
<evidence type="ECO:0000256" key="3">
    <source>
        <dbReference type="ARBA" id="ARBA00006739"/>
    </source>
</evidence>
<evidence type="ECO:0000256" key="10">
    <source>
        <dbReference type="ARBA" id="ARBA00022989"/>
    </source>
</evidence>
<dbReference type="Pfam" id="PF00535">
    <property type="entry name" value="Glycos_transf_2"/>
    <property type="match status" value="1"/>
</dbReference>
<dbReference type="CDD" id="cd04188">
    <property type="entry name" value="DPG_synthase"/>
    <property type="match status" value="1"/>
</dbReference>
<organism evidence="14 15">
    <name type="scientific">Candidatus Danuiimicrobium aquiferis</name>
    <dbReference type="NCBI Taxonomy" id="1801832"/>
    <lineage>
        <taxon>Bacteria</taxon>
        <taxon>Pseudomonadati</taxon>
        <taxon>Candidatus Omnitrophota</taxon>
        <taxon>Candidatus Danuiimicrobium</taxon>
    </lineage>
</organism>
<evidence type="ECO:0000256" key="12">
    <source>
        <dbReference type="ARBA" id="ARBA00045097"/>
    </source>
</evidence>
<gene>
    <name evidence="14" type="ORF">A3G33_03325</name>
</gene>
<keyword evidence="7" id="KW-0812">Transmembrane</keyword>
<evidence type="ECO:0000256" key="7">
    <source>
        <dbReference type="ARBA" id="ARBA00022692"/>
    </source>
</evidence>
<reference evidence="14 15" key="1">
    <citation type="journal article" date="2016" name="Nat. Commun.">
        <title>Thousands of microbial genomes shed light on interconnected biogeochemical processes in an aquifer system.</title>
        <authorList>
            <person name="Anantharaman K."/>
            <person name="Brown C.T."/>
            <person name="Hug L.A."/>
            <person name="Sharon I."/>
            <person name="Castelle C.J."/>
            <person name="Probst A.J."/>
            <person name="Thomas B.C."/>
            <person name="Singh A."/>
            <person name="Wilkins M.J."/>
            <person name="Karaoz U."/>
            <person name="Brodie E.L."/>
            <person name="Williams K.H."/>
            <person name="Hubbard S.S."/>
            <person name="Banfield J.F."/>
        </authorList>
    </citation>
    <scope>NUCLEOTIDE SEQUENCE [LARGE SCALE GENOMIC DNA]</scope>
</reference>
<evidence type="ECO:0000256" key="5">
    <source>
        <dbReference type="ARBA" id="ARBA00022676"/>
    </source>
</evidence>
<dbReference type="PANTHER" id="PTHR10859:SF91">
    <property type="entry name" value="DOLICHYL-PHOSPHATE BETA-GLUCOSYLTRANSFERASE"/>
    <property type="match status" value="1"/>
</dbReference>
<evidence type="ECO:0000313" key="15">
    <source>
        <dbReference type="Proteomes" id="UP000178187"/>
    </source>
</evidence>
<dbReference type="InterPro" id="IPR001173">
    <property type="entry name" value="Glyco_trans_2-like"/>
</dbReference>
<protein>
    <recommendedName>
        <fullName evidence="4">dolichyl-phosphate beta-glucosyltransferase</fullName>
        <ecNumber evidence="4">2.4.1.117</ecNumber>
    </recommendedName>
</protein>
<dbReference type="Proteomes" id="UP000178187">
    <property type="component" value="Unassembled WGS sequence"/>
</dbReference>
<keyword evidence="9" id="KW-0735">Signal-anchor</keyword>
<dbReference type="Gene3D" id="3.90.550.10">
    <property type="entry name" value="Spore Coat Polysaccharide Biosynthesis Protein SpsA, Chain A"/>
    <property type="match status" value="1"/>
</dbReference>